<organism evidence="1 2">
    <name type="scientific">Faecalibacterium langellae</name>
    <dbReference type="NCBI Taxonomy" id="3435293"/>
    <lineage>
        <taxon>Bacteria</taxon>
        <taxon>Bacillati</taxon>
        <taxon>Bacillota</taxon>
        <taxon>Clostridia</taxon>
        <taxon>Eubacteriales</taxon>
        <taxon>Oscillospiraceae</taxon>
        <taxon>Faecalibacterium</taxon>
    </lineage>
</organism>
<dbReference type="EMBL" id="NMTR01000014">
    <property type="protein sequence ID" value="PDX61488.1"/>
    <property type="molecule type" value="Genomic_DNA"/>
</dbReference>
<evidence type="ECO:0000313" key="2">
    <source>
        <dbReference type="Proteomes" id="UP000220959"/>
    </source>
</evidence>
<accession>A0ACC9CZZ7</accession>
<gene>
    <name evidence="1" type="ORF">CGS49_05690</name>
</gene>
<reference evidence="1 2" key="1">
    <citation type="journal article" date="2017" name="Front. Microbiol.">
        <title>New Insights into the Diversity of the Genus Faecalibacterium.</title>
        <authorList>
            <person name="Benevides L."/>
            <person name="Burman S."/>
            <person name="Martin R."/>
            <person name="Robert V."/>
            <person name="Thomas M."/>
            <person name="Miquel S."/>
            <person name="Chain F."/>
            <person name="Sokol H."/>
            <person name="Bermudez-Humaran L.G."/>
            <person name="Morrison M."/>
            <person name="Langella P."/>
            <person name="Azevedo V.A."/>
            <person name="Chatel J.M."/>
            <person name="Soares S."/>
        </authorList>
    </citation>
    <scope>NUCLEOTIDE SEQUENCE [LARGE SCALE GENOMIC DNA]</scope>
    <source>
        <strain evidence="2">CNCM I-4541</strain>
    </source>
</reference>
<name>A0ACC9CZZ7_9FIRM</name>
<protein>
    <submittedName>
        <fullName evidence="1">Uncharacterized protein</fullName>
    </submittedName>
</protein>
<proteinExistence type="predicted"/>
<sequence>MDERIWTIAEILDKSGPMTADELAAQLKLSGKTVRSLIKTYAKEMQENGFCITAKPGRGFGIEITDAQTYVSGSKPQQGERTGIPQDAQERIQRLRQYLLEKDGYSKLDDLSEQFFVSRRSISNDLREVERQLAEYGLSIRRKPGYGICVVGRETNRRICIAAQRDESRPVGQQIQELVSRVLEKEKFAMSTMALDNLAVHLEVAVERIRTGHAIESSDGMQADLPERILEVASHIAVQIENMTGVAFPLPEVYYIAMHLNGKQMYRANAMTSDENLVIPQEVNRIVSDMIEHIYEAFRIDFRDNLELRMGLCMHMVPLLARIKSGMRMKNPILQDIKREYPLAYEMATQACSVLRNVSPNPIKEDEIGYIAVSFALALERQKAKEWAPKNILIVCASGKGSAQLLAYRYQQKFGKNLGRVQTCDVIGLRSVNFSKIDYVFSTVPIPIYVPVPIRQIQFFPTEKELTQMKKLLMQGKKGTVEEYFSPELFLPHLNCETREQVLEQMCRFVCGKKKLPDDFLQLVKKRESLAATSFGGLVAMPHPWKAVSKDTFVCLAILDKPVQWGEAKVQVVFLVSIADDATAKLQKFYQVVAQLMVDEACICKLIAERRFEVLLGLLRQKEQGLEEQENG</sequence>
<keyword evidence="2" id="KW-1185">Reference proteome</keyword>
<evidence type="ECO:0000313" key="1">
    <source>
        <dbReference type="EMBL" id="PDX61488.1"/>
    </source>
</evidence>
<comment type="caution">
    <text evidence="1">The sequence shown here is derived from an EMBL/GenBank/DDBJ whole genome shotgun (WGS) entry which is preliminary data.</text>
</comment>
<dbReference type="Proteomes" id="UP000220959">
    <property type="component" value="Unassembled WGS sequence"/>
</dbReference>